<dbReference type="PANTHER" id="PTHR15897">
    <property type="entry name" value="ANKYRIN REPEAT AND MYND DOMAIN PROTEIN 1"/>
    <property type="match status" value="1"/>
</dbReference>
<dbReference type="Ensembl" id="ENSSLDT00000024730.1">
    <property type="protein sequence ID" value="ENSSLDP00000023966.1"/>
    <property type="gene ID" value="ENSSLDG00000018661.1"/>
</dbReference>
<dbReference type="PANTHER" id="PTHR15897:SF2">
    <property type="entry name" value="ANKYRIN REPEAT AND MYND DOMAIN-CONTAINING PROTEIN 1"/>
    <property type="match status" value="1"/>
</dbReference>
<protein>
    <submittedName>
        <fullName evidence="2">Ankyrin repeat and MYND domain containing 1</fullName>
    </submittedName>
</protein>
<dbReference type="Pfam" id="PF02493">
    <property type="entry name" value="MORN"/>
    <property type="match status" value="3"/>
</dbReference>
<dbReference type="InterPro" id="IPR003409">
    <property type="entry name" value="MORN"/>
</dbReference>
<evidence type="ECO:0000313" key="2">
    <source>
        <dbReference type="Ensembl" id="ENSSLDP00000023966.1"/>
    </source>
</evidence>
<name>A0A3B4Y7G3_SERLL</name>
<evidence type="ECO:0000313" key="3">
    <source>
        <dbReference type="Proteomes" id="UP000261360"/>
    </source>
</evidence>
<dbReference type="AlphaFoldDB" id="A0A3B4Y7G3"/>
<accession>A0A3B4Y7G3</accession>
<evidence type="ECO:0000256" key="1">
    <source>
        <dbReference type="ARBA" id="ARBA00022737"/>
    </source>
</evidence>
<sequence length="228" mass="26424">FYEGSFYKDYRHGDGLYCWPTGHKFIGKFYLNRKEGYGQHLFPDGFINNNELLPSSQGLYYADQKFGPGVVSYPDGRQDVGLWLRECLLRLCTTVEEGFSLKNFPEYATKRYKTSLLTVVFFHTYIYRELLQSDENFILPPGMESYSTDGDHLPLPPGRRRELDQLFYGELWEPDINPYQGYERDPLSTLGTKHCTDTCGSWTIYPNDFSEFLAPSSGQDLNLPHKLV</sequence>
<dbReference type="Proteomes" id="UP000261360">
    <property type="component" value="Unplaced"/>
</dbReference>
<dbReference type="InterPro" id="IPR053064">
    <property type="entry name" value="Ankyrin-MYND_domain-protein"/>
</dbReference>
<reference evidence="2" key="2">
    <citation type="submission" date="2025-09" db="UniProtKB">
        <authorList>
            <consortium name="Ensembl"/>
        </authorList>
    </citation>
    <scope>IDENTIFICATION</scope>
</reference>
<keyword evidence="3" id="KW-1185">Reference proteome</keyword>
<keyword evidence="1" id="KW-0677">Repeat</keyword>
<dbReference type="SUPFAM" id="SSF82185">
    <property type="entry name" value="Histone H3 K4-specific methyltransferase SET7/9 N-terminal domain"/>
    <property type="match status" value="1"/>
</dbReference>
<proteinExistence type="predicted"/>
<reference evidence="2" key="1">
    <citation type="submission" date="2025-08" db="UniProtKB">
        <authorList>
            <consortium name="Ensembl"/>
        </authorList>
    </citation>
    <scope>IDENTIFICATION</scope>
</reference>
<dbReference type="GeneTree" id="ENSGT00460000041630"/>
<organism evidence="2 3">
    <name type="scientific">Seriola lalandi dorsalis</name>
    <dbReference type="NCBI Taxonomy" id="1841481"/>
    <lineage>
        <taxon>Eukaryota</taxon>
        <taxon>Metazoa</taxon>
        <taxon>Chordata</taxon>
        <taxon>Craniata</taxon>
        <taxon>Vertebrata</taxon>
        <taxon>Euteleostomi</taxon>
        <taxon>Actinopterygii</taxon>
        <taxon>Neopterygii</taxon>
        <taxon>Teleostei</taxon>
        <taxon>Neoteleostei</taxon>
        <taxon>Acanthomorphata</taxon>
        <taxon>Carangaria</taxon>
        <taxon>Carangiformes</taxon>
        <taxon>Carangidae</taxon>
        <taxon>Seriola</taxon>
    </lineage>
</organism>